<keyword evidence="2" id="KW-1185">Reference proteome</keyword>
<protein>
    <submittedName>
        <fullName evidence="1">Uncharacterized protein</fullName>
    </submittedName>
</protein>
<dbReference type="EMBL" id="JAWDJW010006430">
    <property type="protein sequence ID" value="KAK3064775.1"/>
    <property type="molecule type" value="Genomic_DNA"/>
</dbReference>
<gene>
    <name evidence="1" type="ORF">LTS18_004088</name>
</gene>
<reference evidence="1" key="1">
    <citation type="submission" date="2024-09" db="EMBL/GenBank/DDBJ databases">
        <title>Black Yeasts Isolated from many extreme environments.</title>
        <authorList>
            <person name="Coleine C."/>
            <person name="Stajich J.E."/>
            <person name="Selbmann L."/>
        </authorList>
    </citation>
    <scope>NUCLEOTIDE SEQUENCE</scope>
    <source>
        <strain evidence="1">CCFEE 5737</strain>
    </source>
</reference>
<accession>A0ACC3DBJ1</accession>
<name>A0ACC3DBJ1_9PEZI</name>
<comment type="caution">
    <text evidence="1">The sequence shown here is derived from an EMBL/GenBank/DDBJ whole genome shotgun (WGS) entry which is preliminary data.</text>
</comment>
<evidence type="ECO:0000313" key="2">
    <source>
        <dbReference type="Proteomes" id="UP001186974"/>
    </source>
</evidence>
<organism evidence="1 2">
    <name type="scientific">Coniosporium uncinatum</name>
    <dbReference type="NCBI Taxonomy" id="93489"/>
    <lineage>
        <taxon>Eukaryota</taxon>
        <taxon>Fungi</taxon>
        <taxon>Dikarya</taxon>
        <taxon>Ascomycota</taxon>
        <taxon>Pezizomycotina</taxon>
        <taxon>Dothideomycetes</taxon>
        <taxon>Dothideomycetes incertae sedis</taxon>
        <taxon>Coniosporium</taxon>
    </lineage>
</organism>
<proteinExistence type="predicted"/>
<sequence length="581" mass="59900">MKSIFYLAAFAPLIHALAVPRPQDFDPLCNDYCNPKCIQDDAASQCLCINDNAINCKDICGGPDATMMLCPAPPLGTSTDTSLPEPGKLISSDTATLIEVLEESLTVSLADAAATSDAIAVEPTTAGPEAPIPLGFGSAVPTESAVIEPSNIDLELPRFSALASEPDQPAFTGPSAGDLASASTPLLSTPEAETISVESSAAEPTANDLGNPLILGLPPGPISSIWTFPPRPAAAKPTAIGSGSSVESLTLRIKPTASSEPTFAGSGPSVVDLGVTVIPTTFSTGTSSVLEPTPAFDPVDPDYTCDEVMCTQSYPENCALPVQSNLETDFRHLRSRLSKDPRQIKSTKYECGSRGLPHCPDDKICVSLPGATCGPQTDCGGMCVARDSSAAAEDAANFTPPSVSKTNSESSAAQTLITKPALFYNNSTDMTANGTLPVNQTIPAPQVCGGYFENVLPPCPGGQICATPPSSPCYGAQATDCPGICVGATCGGLVLSPSPPCPTGQICANRPAHPQDVKDLPGMCVFADQTCGGKADVLAGRECPEDWDCVDYPNDGCEIARGAKDCGGICAFNRTLAAERY</sequence>
<evidence type="ECO:0000313" key="1">
    <source>
        <dbReference type="EMBL" id="KAK3064775.1"/>
    </source>
</evidence>
<dbReference type="Proteomes" id="UP001186974">
    <property type="component" value="Unassembled WGS sequence"/>
</dbReference>